<gene>
    <name evidence="1" type="ORF">BS47DRAFT_1356818</name>
</gene>
<dbReference type="Proteomes" id="UP000886523">
    <property type="component" value="Unassembled WGS sequence"/>
</dbReference>
<organism evidence="1 2">
    <name type="scientific">Hydnum rufescens UP504</name>
    <dbReference type="NCBI Taxonomy" id="1448309"/>
    <lineage>
        <taxon>Eukaryota</taxon>
        <taxon>Fungi</taxon>
        <taxon>Dikarya</taxon>
        <taxon>Basidiomycota</taxon>
        <taxon>Agaricomycotina</taxon>
        <taxon>Agaricomycetes</taxon>
        <taxon>Cantharellales</taxon>
        <taxon>Hydnaceae</taxon>
        <taxon>Hydnum</taxon>
    </lineage>
</organism>
<reference evidence="1" key="1">
    <citation type="journal article" date="2020" name="Nat. Commun.">
        <title>Large-scale genome sequencing of mycorrhizal fungi provides insights into the early evolution of symbiotic traits.</title>
        <authorList>
            <person name="Miyauchi S."/>
            <person name="Kiss E."/>
            <person name="Kuo A."/>
            <person name="Drula E."/>
            <person name="Kohler A."/>
            <person name="Sanchez-Garcia M."/>
            <person name="Morin E."/>
            <person name="Andreopoulos B."/>
            <person name="Barry K.W."/>
            <person name="Bonito G."/>
            <person name="Buee M."/>
            <person name="Carver A."/>
            <person name="Chen C."/>
            <person name="Cichocki N."/>
            <person name="Clum A."/>
            <person name="Culley D."/>
            <person name="Crous P.W."/>
            <person name="Fauchery L."/>
            <person name="Girlanda M."/>
            <person name="Hayes R.D."/>
            <person name="Keri Z."/>
            <person name="LaButti K."/>
            <person name="Lipzen A."/>
            <person name="Lombard V."/>
            <person name="Magnuson J."/>
            <person name="Maillard F."/>
            <person name="Murat C."/>
            <person name="Nolan M."/>
            <person name="Ohm R.A."/>
            <person name="Pangilinan J."/>
            <person name="Pereira M.F."/>
            <person name="Perotto S."/>
            <person name="Peter M."/>
            <person name="Pfister S."/>
            <person name="Riley R."/>
            <person name="Sitrit Y."/>
            <person name="Stielow J.B."/>
            <person name="Szollosi G."/>
            <person name="Zifcakova L."/>
            <person name="Stursova M."/>
            <person name="Spatafora J.W."/>
            <person name="Tedersoo L."/>
            <person name="Vaario L.M."/>
            <person name="Yamada A."/>
            <person name="Yan M."/>
            <person name="Wang P."/>
            <person name="Xu J."/>
            <person name="Bruns T."/>
            <person name="Baldrian P."/>
            <person name="Vilgalys R."/>
            <person name="Dunand C."/>
            <person name="Henrissat B."/>
            <person name="Grigoriev I.V."/>
            <person name="Hibbett D."/>
            <person name="Nagy L.G."/>
            <person name="Martin F.M."/>
        </authorList>
    </citation>
    <scope>NUCLEOTIDE SEQUENCE</scope>
    <source>
        <strain evidence="1">UP504</strain>
    </source>
</reference>
<dbReference type="EMBL" id="MU129661">
    <property type="protein sequence ID" value="KAF9502742.1"/>
    <property type="molecule type" value="Genomic_DNA"/>
</dbReference>
<proteinExistence type="predicted"/>
<evidence type="ECO:0000313" key="2">
    <source>
        <dbReference type="Proteomes" id="UP000886523"/>
    </source>
</evidence>
<evidence type="ECO:0000313" key="1">
    <source>
        <dbReference type="EMBL" id="KAF9502742.1"/>
    </source>
</evidence>
<name>A0A9P6ABN0_9AGAM</name>
<accession>A0A9P6ABN0</accession>
<dbReference type="AlphaFoldDB" id="A0A9P6ABN0"/>
<protein>
    <submittedName>
        <fullName evidence="1">Uncharacterized protein</fullName>
    </submittedName>
</protein>
<feature type="non-terminal residue" evidence="1">
    <location>
        <position position="1"/>
    </location>
</feature>
<comment type="caution">
    <text evidence="1">The sequence shown here is derived from an EMBL/GenBank/DDBJ whole genome shotgun (WGS) entry which is preliminary data.</text>
</comment>
<keyword evidence="2" id="KW-1185">Reference proteome</keyword>
<sequence>FVLSRFHFSFISFDSELPTLVPVLVPGRSPVPVSTSLVTTLPLDDHSPRSIAVLYK</sequence>